<dbReference type="PANTHER" id="PTHR45398">
    <property type="match status" value="1"/>
</dbReference>
<feature type="non-terminal residue" evidence="2">
    <location>
        <position position="523"/>
    </location>
</feature>
<dbReference type="SUPFAM" id="SSF56801">
    <property type="entry name" value="Acetyl-CoA synthetase-like"/>
    <property type="match status" value="1"/>
</dbReference>
<dbReference type="SUPFAM" id="SSF52777">
    <property type="entry name" value="CoA-dependent acyltransferases"/>
    <property type="match status" value="2"/>
</dbReference>
<proteinExistence type="predicted"/>
<reference evidence="2 3" key="1">
    <citation type="submission" date="2020-10" db="EMBL/GenBank/DDBJ databases">
        <title>The draft genomes of Cyclamen pathogen Pseudomonas sp.</title>
        <authorList>
            <person name="Fujikawa T."/>
            <person name="Sawada H."/>
        </authorList>
    </citation>
    <scope>NUCLEOTIDE SEQUENCE [LARGE SCALE GENOMIC DNA]</scope>
    <source>
        <strain evidence="2 3">MAFF 301449</strain>
    </source>
</reference>
<name>A0ABR9SVM9_9PSED</name>
<sequence length="523" mass="58675">MNPLNQLPDDDLLALLMADDVGSEHSIKASPHRGPTPLSFAQQRLWFLQQLSPDSSAYNLPNALHLRGPLDTPALGAALQQVIDRHDVLKTAFQTVDDEPRQVLDPQARIHLREEDLSGLAPQARTAAVTERLATESGAPFDLGRAPLIRATLIKLERDDHILLLNMHHIASDAWSNPILMHDLIQAYQRACRGDTTPLARPAIQYADYARWQREEYPDTSGQQRAAEYWTDYLGREIPTLDLPTEFPRNAGQQHRAGNLQLSVPTALGQQLQGFCQQQEVTPFIVLLGTWQLLLSRYSGQQDFTVGVPNAGRNQSETQDLVGFFVSSQIYRTQLTDDLTTREFLQALRQQSRAAMEHADYPIELIIEHLQLQRSTQANPLFQTLFNWRVSQEQTGALKLGELSLAFLPVAQHEAKFDLSMDVDYAPQHITASIEYSTALFGAATIERLGRHWLRLLHSLIADPQQRVADLPMLDHAEQQQIVSTWNATTTHYPLDHSVQQLIEAQVAATPDAPALAFGDHQL</sequence>
<dbReference type="InterPro" id="IPR001242">
    <property type="entry name" value="Condensation_dom"/>
</dbReference>
<dbReference type="Gene3D" id="3.30.559.30">
    <property type="entry name" value="Nonribosomal peptide synthetase, condensation domain"/>
    <property type="match status" value="1"/>
</dbReference>
<dbReference type="Pfam" id="PF00668">
    <property type="entry name" value="Condensation"/>
    <property type="match status" value="1"/>
</dbReference>
<dbReference type="Proteomes" id="UP000613075">
    <property type="component" value="Unassembled WGS sequence"/>
</dbReference>
<protein>
    <submittedName>
        <fullName evidence="2">Non-ribosomal peptide synthetase</fullName>
    </submittedName>
</protein>
<feature type="domain" description="Condensation" evidence="1">
    <location>
        <begin position="36"/>
        <end position="483"/>
    </location>
</feature>
<organism evidence="2 3">
    <name type="scientific">Pseudomonas cyclaminis</name>
    <dbReference type="NCBI Taxonomy" id="2781239"/>
    <lineage>
        <taxon>Bacteria</taxon>
        <taxon>Pseudomonadati</taxon>
        <taxon>Pseudomonadota</taxon>
        <taxon>Gammaproteobacteria</taxon>
        <taxon>Pseudomonadales</taxon>
        <taxon>Pseudomonadaceae</taxon>
        <taxon>Pseudomonas</taxon>
    </lineage>
</organism>
<evidence type="ECO:0000313" key="3">
    <source>
        <dbReference type="Proteomes" id="UP000613075"/>
    </source>
</evidence>
<dbReference type="PANTHER" id="PTHR45398:SF1">
    <property type="entry name" value="ENZYME, PUTATIVE (JCVI)-RELATED"/>
    <property type="match status" value="1"/>
</dbReference>
<dbReference type="InterPro" id="IPR023213">
    <property type="entry name" value="CAT-like_dom_sf"/>
</dbReference>
<dbReference type="EMBL" id="JADDUM010000160">
    <property type="protein sequence ID" value="MBE8592975.1"/>
    <property type="molecule type" value="Genomic_DNA"/>
</dbReference>
<comment type="caution">
    <text evidence="2">The sequence shown here is derived from an EMBL/GenBank/DDBJ whole genome shotgun (WGS) entry which is preliminary data.</text>
</comment>
<evidence type="ECO:0000313" key="2">
    <source>
        <dbReference type="EMBL" id="MBE8592975.1"/>
    </source>
</evidence>
<dbReference type="Gene3D" id="3.30.559.10">
    <property type="entry name" value="Chloramphenicol acetyltransferase-like domain"/>
    <property type="match status" value="1"/>
</dbReference>
<dbReference type="CDD" id="cd19531">
    <property type="entry name" value="LCL_NRPS-like"/>
    <property type="match status" value="1"/>
</dbReference>
<dbReference type="RefSeq" id="WP_246500250.1">
    <property type="nucleotide sequence ID" value="NZ_JADDUM010000160.1"/>
</dbReference>
<evidence type="ECO:0000259" key="1">
    <source>
        <dbReference type="Pfam" id="PF00668"/>
    </source>
</evidence>
<keyword evidence="3" id="KW-1185">Reference proteome</keyword>
<accession>A0ABR9SVM9</accession>
<gene>
    <name evidence="2" type="ORF">IQK56_19745</name>
</gene>